<evidence type="ECO:0000256" key="1">
    <source>
        <dbReference type="ARBA" id="ARBA00004123"/>
    </source>
</evidence>
<keyword evidence="5" id="KW-0159">Chromosome partition</keyword>
<feature type="domain" description="DNA replication complex GINS protein PSF2 N-terminal" evidence="11">
    <location>
        <begin position="11"/>
        <end position="70"/>
    </location>
</feature>
<dbReference type="Pfam" id="PF05916">
    <property type="entry name" value="Sld5"/>
    <property type="match status" value="1"/>
</dbReference>
<dbReference type="Gene3D" id="1.20.58.1020">
    <property type="match status" value="1"/>
</dbReference>
<dbReference type="GO" id="GO:0007059">
    <property type="term" value="P:chromosome segregation"/>
    <property type="evidence" value="ECO:0007669"/>
    <property type="project" value="UniProtKB-KW"/>
</dbReference>
<dbReference type="GO" id="GO:0000727">
    <property type="term" value="P:double-strand break repair via break-induced replication"/>
    <property type="evidence" value="ECO:0007669"/>
    <property type="project" value="TreeGrafter"/>
</dbReference>
<dbReference type="FunFam" id="1.20.58.1020:FF:000001">
    <property type="entry name" value="DNA replication complex GINS protein PSF2"/>
    <property type="match status" value="1"/>
</dbReference>
<dbReference type="CDD" id="cd21694">
    <property type="entry name" value="GINS_B_Psf2"/>
    <property type="match status" value="1"/>
</dbReference>
<feature type="compositionally biased region" description="Acidic residues" evidence="9">
    <location>
        <begin position="192"/>
        <end position="205"/>
    </location>
</feature>
<comment type="caution">
    <text evidence="12">The sequence shown here is derived from an EMBL/GenBank/DDBJ whole genome shotgun (WGS) entry which is preliminary data.</text>
</comment>
<dbReference type="AlphaFoldDB" id="A0AAD6J1I6"/>
<dbReference type="PIRSF" id="PIRSF028998">
    <property type="entry name" value="GINS_Psf2_subgr"/>
    <property type="match status" value="1"/>
</dbReference>
<dbReference type="EMBL" id="JAQGDS010000003">
    <property type="protein sequence ID" value="KAJ6262401.1"/>
    <property type="molecule type" value="Genomic_DNA"/>
</dbReference>
<evidence type="ECO:0000256" key="4">
    <source>
        <dbReference type="ARBA" id="ARBA00022705"/>
    </source>
</evidence>
<organism evidence="12 13">
    <name type="scientific">Drechslerella dactyloides</name>
    <name type="common">Nematode-trapping fungus</name>
    <name type="synonym">Arthrobotrys dactyloides</name>
    <dbReference type="NCBI Taxonomy" id="74499"/>
    <lineage>
        <taxon>Eukaryota</taxon>
        <taxon>Fungi</taxon>
        <taxon>Dikarya</taxon>
        <taxon>Ascomycota</taxon>
        <taxon>Pezizomycotina</taxon>
        <taxon>Orbiliomycetes</taxon>
        <taxon>Orbiliales</taxon>
        <taxon>Orbiliaceae</taxon>
        <taxon>Drechslerella</taxon>
    </lineage>
</organism>
<evidence type="ECO:0000256" key="2">
    <source>
        <dbReference type="ARBA" id="ARBA00010565"/>
    </source>
</evidence>
<dbReference type="GO" id="GO:0006260">
    <property type="term" value="P:DNA replication"/>
    <property type="evidence" value="ECO:0007669"/>
    <property type="project" value="UniProtKB-KW"/>
</dbReference>
<gene>
    <name evidence="12" type="ORF">Dda_3209</name>
</gene>
<dbReference type="SUPFAM" id="SSF160059">
    <property type="entry name" value="PriA/YqbF domain"/>
    <property type="match status" value="1"/>
</dbReference>
<protein>
    <recommendedName>
        <fullName evidence="3 8">DNA replication complex GINS protein PSF2</fullName>
    </recommendedName>
</protein>
<dbReference type="InterPro" id="IPR021151">
    <property type="entry name" value="GINS_A"/>
</dbReference>
<dbReference type="InterPro" id="IPR007257">
    <property type="entry name" value="GINS_Psf2"/>
</dbReference>
<evidence type="ECO:0000259" key="11">
    <source>
        <dbReference type="Pfam" id="PF25005"/>
    </source>
</evidence>
<dbReference type="PANTHER" id="PTHR12772">
    <property type="entry name" value="DNA REPLICATION COMPLEX GINS PROTEIN PSF2"/>
    <property type="match status" value="1"/>
</dbReference>
<dbReference type="InterPro" id="IPR036224">
    <property type="entry name" value="GINS_bundle-like_dom_sf"/>
</dbReference>
<accession>A0AAD6J1I6</accession>
<reference evidence="12" key="1">
    <citation type="submission" date="2023-01" db="EMBL/GenBank/DDBJ databases">
        <title>The chitinases involved in constricting ring structure development in the nematode-trapping fungus Drechslerella dactyloides.</title>
        <authorList>
            <person name="Wang R."/>
            <person name="Zhang L."/>
            <person name="Tang P."/>
            <person name="Li S."/>
            <person name="Liang L."/>
        </authorList>
    </citation>
    <scope>NUCLEOTIDE SEQUENCE</scope>
    <source>
        <strain evidence="12">YMF1.00031</strain>
    </source>
</reference>
<dbReference type="Proteomes" id="UP001221413">
    <property type="component" value="Unassembled WGS sequence"/>
</dbReference>
<evidence type="ECO:0000256" key="3">
    <source>
        <dbReference type="ARBA" id="ARBA00015139"/>
    </source>
</evidence>
<keyword evidence="6 8" id="KW-0539">Nucleus</keyword>
<comment type="subcellular location">
    <subcellularLocation>
        <location evidence="1 8">Nucleus</location>
    </subcellularLocation>
</comment>
<dbReference type="SUPFAM" id="SSF158573">
    <property type="entry name" value="GINS helical bundle-like"/>
    <property type="match status" value="1"/>
</dbReference>
<keyword evidence="13" id="KW-1185">Reference proteome</keyword>
<comment type="function">
    <text evidence="7">The GINS complex plays an essential role in the initiation of DNA replication. Has a role in chromosome segregation.</text>
</comment>
<proteinExistence type="inferred from homology"/>
<evidence type="ECO:0000313" key="13">
    <source>
        <dbReference type="Proteomes" id="UP001221413"/>
    </source>
</evidence>
<evidence type="ECO:0000256" key="6">
    <source>
        <dbReference type="ARBA" id="ARBA00023242"/>
    </source>
</evidence>
<dbReference type="InterPro" id="IPR056784">
    <property type="entry name" value="PSF2_N"/>
</dbReference>
<dbReference type="CDD" id="cd11712">
    <property type="entry name" value="GINS_A_psf2"/>
    <property type="match status" value="1"/>
</dbReference>
<evidence type="ECO:0000256" key="7">
    <source>
        <dbReference type="ARBA" id="ARBA00025163"/>
    </source>
</evidence>
<dbReference type="PANTHER" id="PTHR12772:SF0">
    <property type="entry name" value="DNA REPLICATION COMPLEX GINS PROTEIN PSF2"/>
    <property type="match status" value="1"/>
</dbReference>
<evidence type="ECO:0000259" key="10">
    <source>
        <dbReference type="Pfam" id="PF05916"/>
    </source>
</evidence>
<dbReference type="Gene3D" id="3.40.5.50">
    <property type="match status" value="1"/>
</dbReference>
<evidence type="ECO:0000256" key="8">
    <source>
        <dbReference type="PIRNR" id="PIRNR028998"/>
    </source>
</evidence>
<evidence type="ECO:0000313" key="12">
    <source>
        <dbReference type="EMBL" id="KAJ6262401.1"/>
    </source>
</evidence>
<dbReference type="GO" id="GO:0000811">
    <property type="term" value="C:GINS complex"/>
    <property type="evidence" value="ECO:0007669"/>
    <property type="project" value="TreeGrafter"/>
</dbReference>
<dbReference type="FunFam" id="3.40.5.50:FF:000001">
    <property type="entry name" value="DNA replication complex GINS protein PSF2"/>
    <property type="match status" value="1"/>
</dbReference>
<feature type="region of interest" description="Disordered" evidence="9">
    <location>
        <begin position="180"/>
        <end position="205"/>
    </location>
</feature>
<evidence type="ECO:0000256" key="5">
    <source>
        <dbReference type="ARBA" id="ARBA00022829"/>
    </source>
</evidence>
<dbReference type="Pfam" id="PF25005">
    <property type="entry name" value="PSF2_N"/>
    <property type="match status" value="1"/>
</dbReference>
<keyword evidence="4 8" id="KW-0235">DNA replication</keyword>
<name>A0AAD6J1I6_DREDA</name>
<comment type="subunit">
    <text evidence="8">Component of the GINS complex.</text>
</comment>
<feature type="domain" description="GINS subunit" evidence="10">
    <location>
        <begin position="74"/>
        <end position="171"/>
    </location>
</feature>
<sequence>MDMALPHQHLTPQEVAFICESELITIVPRQRLDALNLISINTRPLVPPQRAEVPLWLAVFLRKQKRCNIVPPDWLTVDNLDRLVKEESVSAAFSQMPWRWMEVAEILLDACPDDLNGPADIALHIRTLRELRQAKIRAGLADQINSSYIKINNLGLMEVCEIRPWVGKVVDGLRKIEGETGSAAARKRKEEADEDEDEDMYDDDL</sequence>
<evidence type="ECO:0000256" key="9">
    <source>
        <dbReference type="SAM" id="MobiDB-lite"/>
    </source>
</evidence>
<comment type="similarity">
    <text evidence="2 8">Belongs to the GINS2/PSF2 family.</text>
</comment>